<keyword evidence="2" id="KW-1185">Reference proteome</keyword>
<name>A0ACC2TWP0_9FUNG</name>
<dbReference type="Proteomes" id="UP001165960">
    <property type="component" value="Unassembled WGS sequence"/>
</dbReference>
<dbReference type="EMBL" id="QTSX02002137">
    <property type="protein sequence ID" value="KAJ9078776.1"/>
    <property type="molecule type" value="Genomic_DNA"/>
</dbReference>
<comment type="caution">
    <text evidence="1">The sequence shown here is derived from an EMBL/GenBank/DDBJ whole genome shotgun (WGS) entry which is preliminary data.</text>
</comment>
<accession>A0ACC2TWP0</accession>
<evidence type="ECO:0000313" key="1">
    <source>
        <dbReference type="EMBL" id="KAJ9078776.1"/>
    </source>
</evidence>
<protein>
    <submittedName>
        <fullName evidence="1">Uncharacterized protein</fullName>
    </submittedName>
</protein>
<proteinExistence type="predicted"/>
<reference evidence="1" key="1">
    <citation type="submission" date="2022-04" db="EMBL/GenBank/DDBJ databases">
        <title>Genome of the entomopathogenic fungus Entomophthora muscae.</title>
        <authorList>
            <person name="Elya C."/>
            <person name="Lovett B.R."/>
            <person name="Lee E."/>
            <person name="Macias A.M."/>
            <person name="Hajek A.E."/>
            <person name="De Bivort B.L."/>
            <person name="Kasson M.T."/>
            <person name="De Fine Licht H.H."/>
            <person name="Stajich J.E."/>
        </authorList>
    </citation>
    <scope>NUCLEOTIDE SEQUENCE</scope>
    <source>
        <strain evidence="1">Berkeley</strain>
    </source>
</reference>
<organism evidence="1 2">
    <name type="scientific">Entomophthora muscae</name>
    <dbReference type="NCBI Taxonomy" id="34485"/>
    <lineage>
        <taxon>Eukaryota</taxon>
        <taxon>Fungi</taxon>
        <taxon>Fungi incertae sedis</taxon>
        <taxon>Zoopagomycota</taxon>
        <taxon>Entomophthoromycotina</taxon>
        <taxon>Entomophthoromycetes</taxon>
        <taxon>Entomophthorales</taxon>
        <taxon>Entomophthoraceae</taxon>
        <taxon>Entomophthora</taxon>
    </lineage>
</organism>
<gene>
    <name evidence="1" type="ORF">DSO57_1003240</name>
</gene>
<evidence type="ECO:0000313" key="2">
    <source>
        <dbReference type="Proteomes" id="UP001165960"/>
    </source>
</evidence>
<sequence>MLVSVNLYEFGSKDEFNMDNNNYLAYPTWDFKKQKSYRPTNEKCIMHNMLSTTFCNVCKESIWSQFLKFISLINSLDYKKNTLVLKTLKLGQFCEGGKILGEKLVIEWTLNNSPATQYNRKLIIPSPAKGKWTVIVKFTSPKIHQKSPNWASHHQTIQVK</sequence>